<proteinExistence type="predicted"/>
<gene>
    <name evidence="6" type="primary">SLD5</name>
    <name evidence="6" type="ORF">AK812_SmicGene27917</name>
</gene>
<keyword evidence="4" id="KW-0472">Membrane</keyword>
<evidence type="ECO:0000256" key="4">
    <source>
        <dbReference type="SAM" id="Phobius"/>
    </source>
</evidence>
<dbReference type="Pfam" id="PF05916">
    <property type="entry name" value="Sld5"/>
    <property type="match status" value="1"/>
</dbReference>
<accession>A0A1Q9D5R6</accession>
<dbReference type="GO" id="GO:0000727">
    <property type="term" value="P:double-strand break repair via break-induced replication"/>
    <property type="evidence" value="ECO:0007669"/>
    <property type="project" value="TreeGrafter"/>
</dbReference>
<evidence type="ECO:0000256" key="1">
    <source>
        <dbReference type="ARBA" id="ARBA00004123"/>
    </source>
</evidence>
<dbReference type="GO" id="GO:0000811">
    <property type="term" value="C:GINS complex"/>
    <property type="evidence" value="ECO:0007669"/>
    <property type="project" value="TreeGrafter"/>
</dbReference>
<dbReference type="InterPro" id="IPR036224">
    <property type="entry name" value="GINS_bundle-like_dom_sf"/>
</dbReference>
<dbReference type="OrthoDB" id="338231at2759"/>
<keyword evidence="7" id="KW-1185">Reference proteome</keyword>
<dbReference type="PANTHER" id="PTHR21206:SF0">
    <property type="entry name" value="DNA REPLICATION COMPLEX GINS PROTEIN SLD5"/>
    <property type="match status" value="1"/>
</dbReference>
<reference evidence="6 7" key="1">
    <citation type="submission" date="2016-02" db="EMBL/GenBank/DDBJ databases">
        <title>Genome analysis of coral dinoflagellate symbionts highlights evolutionary adaptations to a symbiotic lifestyle.</title>
        <authorList>
            <person name="Aranda M."/>
            <person name="Li Y."/>
            <person name="Liew Y.J."/>
            <person name="Baumgarten S."/>
            <person name="Simakov O."/>
            <person name="Wilson M."/>
            <person name="Piel J."/>
            <person name="Ashoor H."/>
            <person name="Bougouffa S."/>
            <person name="Bajic V.B."/>
            <person name="Ryu T."/>
            <person name="Ravasi T."/>
            <person name="Bayer T."/>
            <person name="Micklem G."/>
            <person name="Kim H."/>
            <person name="Bhak J."/>
            <person name="Lajeunesse T.C."/>
            <person name="Voolstra C.R."/>
        </authorList>
    </citation>
    <scope>NUCLEOTIDE SEQUENCE [LARGE SCALE GENOMIC DNA]</scope>
    <source>
        <strain evidence="6 7">CCMP2467</strain>
    </source>
</reference>
<dbReference type="EMBL" id="LSRX01000707">
    <property type="protein sequence ID" value="OLP90502.1"/>
    <property type="molecule type" value="Genomic_DNA"/>
</dbReference>
<dbReference type="Proteomes" id="UP000186817">
    <property type="component" value="Unassembled WGS sequence"/>
</dbReference>
<sequence length="206" mass="23664">MLAFAFLHLIQRAMRVQSQAVAPMAIIIIIVIIIIIIIIIMITIMQYADTDTSCARARELIRYILRDYLRIRLRKLSQFPVYYLDKDNQALLSSAERIWLHEYWDNKSQLLQNRFLGALPGHLQSLTNDDNAPMDMVRRPSIQKHVYARICGDLGQLTPSPTPGSVAPTSTQQPLELVEGETYLVQYSVLRKFLMEPDHDGKVELI</sequence>
<dbReference type="InterPro" id="IPR008591">
    <property type="entry name" value="GINS_Sld5"/>
</dbReference>
<dbReference type="SUPFAM" id="SSF158573">
    <property type="entry name" value="GINS helical bundle-like"/>
    <property type="match status" value="1"/>
</dbReference>
<dbReference type="PANTHER" id="PTHR21206">
    <property type="entry name" value="SLD5 PROTEIN"/>
    <property type="match status" value="1"/>
</dbReference>
<evidence type="ECO:0000256" key="2">
    <source>
        <dbReference type="ARBA" id="ARBA00022705"/>
    </source>
</evidence>
<feature type="domain" description="GINS subunit" evidence="5">
    <location>
        <begin position="52"/>
        <end position="113"/>
    </location>
</feature>
<dbReference type="AlphaFoldDB" id="A0A1Q9D5R6"/>
<comment type="subcellular location">
    <subcellularLocation>
        <location evidence="1">Nucleus</location>
    </subcellularLocation>
</comment>
<organism evidence="6 7">
    <name type="scientific">Symbiodinium microadriaticum</name>
    <name type="common">Dinoflagellate</name>
    <name type="synonym">Zooxanthella microadriatica</name>
    <dbReference type="NCBI Taxonomy" id="2951"/>
    <lineage>
        <taxon>Eukaryota</taxon>
        <taxon>Sar</taxon>
        <taxon>Alveolata</taxon>
        <taxon>Dinophyceae</taxon>
        <taxon>Suessiales</taxon>
        <taxon>Symbiodiniaceae</taxon>
        <taxon>Symbiodinium</taxon>
    </lineage>
</organism>
<evidence type="ECO:0000256" key="3">
    <source>
        <dbReference type="ARBA" id="ARBA00023242"/>
    </source>
</evidence>
<keyword evidence="3" id="KW-0539">Nucleus</keyword>
<name>A0A1Q9D5R6_SYMMI</name>
<keyword evidence="4" id="KW-1133">Transmembrane helix</keyword>
<dbReference type="GO" id="GO:0006261">
    <property type="term" value="P:DNA-templated DNA replication"/>
    <property type="evidence" value="ECO:0007669"/>
    <property type="project" value="InterPro"/>
</dbReference>
<feature type="transmembrane region" description="Helical" evidence="4">
    <location>
        <begin position="25"/>
        <end position="48"/>
    </location>
</feature>
<keyword evidence="2" id="KW-0235">DNA replication</keyword>
<evidence type="ECO:0000259" key="5">
    <source>
        <dbReference type="Pfam" id="PF05916"/>
    </source>
</evidence>
<dbReference type="Gene3D" id="1.20.58.1030">
    <property type="match status" value="1"/>
</dbReference>
<protein>
    <submittedName>
        <fullName evidence="6">DNA replication complex GINS protein SLD5</fullName>
    </submittedName>
</protein>
<keyword evidence="4" id="KW-0812">Transmembrane</keyword>
<comment type="caution">
    <text evidence="6">The sequence shown here is derived from an EMBL/GenBank/DDBJ whole genome shotgun (WGS) entry which is preliminary data.</text>
</comment>
<evidence type="ECO:0000313" key="6">
    <source>
        <dbReference type="EMBL" id="OLP90502.1"/>
    </source>
</evidence>
<evidence type="ECO:0000313" key="7">
    <source>
        <dbReference type="Proteomes" id="UP000186817"/>
    </source>
</evidence>
<dbReference type="InterPro" id="IPR021151">
    <property type="entry name" value="GINS_A"/>
</dbReference>